<keyword evidence="1" id="KW-1133">Transmembrane helix</keyword>
<dbReference type="STRING" id="869210.Marky_2080"/>
<gene>
    <name evidence="3" type="ordered locus">Marky_2080</name>
</gene>
<keyword evidence="1" id="KW-0472">Membrane</keyword>
<keyword evidence="4" id="KW-1185">Reference proteome</keyword>
<dbReference type="InterPro" id="IPR002121">
    <property type="entry name" value="HRDC_dom"/>
</dbReference>
<feature type="transmembrane region" description="Helical" evidence="1">
    <location>
        <begin position="27"/>
        <end position="43"/>
    </location>
</feature>
<dbReference type="Proteomes" id="UP000007030">
    <property type="component" value="Chromosome"/>
</dbReference>
<dbReference type="RefSeq" id="WP_013704850.1">
    <property type="nucleotide sequence ID" value="NC_015387.1"/>
</dbReference>
<dbReference type="EMBL" id="CP002630">
    <property type="protein sequence ID" value="AEB12805.1"/>
    <property type="molecule type" value="Genomic_DNA"/>
</dbReference>
<dbReference type="SUPFAM" id="SSF47819">
    <property type="entry name" value="HRDC-like"/>
    <property type="match status" value="1"/>
</dbReference>
<protein>
    <submittedName>
        <fullName evidence="3">HRDC domain protein</fullName>
    </submittedName>
</protein>
<keyword evidence="1" id="KW-0812">Transmembrane</keyword>
<dbReference type="GO" id="GO:0003676">
    <property type="term" value="F:nucleic acid binding"/>
    <property type="evidence" value="ECO:0007669"/>
    <property type="project" value="InterPro"/>
</dbReference>
<proteinExistence type="predicted"/>
<dbReference type="GO" id="GO:0000166">
    <property type="term" value="F:nucleotide binding"/>
    <property type="evidence" value="ECO:0007669"/>
    <property type="project" value="InterPro"/>
</dbReference>
<feature type="transmembrane region" description="Helical" evidence="1">
    <location>
        <begin position="95"/>
        <end position="112"/>
    </location>
</feature>
<evidence type="ECO:0000256" key="1">
    <source>
        <dbReference type="SAM" id="Phobius"/>
    </source>
</evidence>
<organism evidence="3 4">
    <name type="scientific">Marinithermus hydrothermalis (strain DSM 14884 / JCM 11576 / T1)</name>
    <dbReference type="NCBI Taxonomy" id="869210"/>
    <lineage>
        <taxon>Bacteria</taxon>
        <taxon>Thermotogati</taxon>
        <taxon>Deinococcota</taxon>
        <taxon>Deinococci</taxon>
        <taxon>Thermales</taxon>
        <taxon>Thermaceae</taxon>
        <taxon>Marinithermus</taxon>
    </lineage>
</organism>
<dbReference type="KEGG" id="mhd:Marky_2080"/>
<evidence type="ECO:0000313" key="3">
    <source>
        <dbReference type="EMBL" id="AEB12805.1"/>
    </source>
</evidence>
<dbReference type="Pfam" id="PF00570">
    <property type="entry name" value="HRDC"/>
    <property type="match status" value="1"/>
</dbReference>
<evidence type="ECO:0000313" key="4">
    <source>
        <dbReference type="Proteomes" id="UP000007030"/>
    </source>
</evidence>
<feature type="transmembrane region" description="Helical" evidence="1">
    <location>
        <begin position="50"/>
        <end position="67"/>
    </location>
</feature>
<dbReference type="AlphaFoldDB" id="F2NN66"/>
<dbReference type="Gene3D" id="1.10.150.80">
    <property type="entry name" value="HRDC domain"/>
    <property type="match status" value="1"/>
</dbReference>
<dbReference type="InterPro" id="IPR044876">
    <property type="entry name" value="HRDC_dom_sf"/>
</dbReference>
<dbReference type="PROSITE" id="PS50967">
    <property type="entry name" value="HRDC"/>
    <property type="match status" value="1"/>
</dbReference>
<feature type="domain" description="HRDC" evidence="2">
    <location>
        <begin position="144"/>
        <end position="220"/>
    </location>
</feature>
<accession>F2NN66</accession>
<sequence>MPQRTLGIVLASAGLVYLTLLNPWTPGWPWGLAGGLGFLVLYRRSKVRDALLAGALFFGWGVGAAFADWLDYQALKLLGLGLGFGLYGWLENAAWGLWTAAGLAGIGALVFLWEIGTAVWLALALVGAGAWFVLKGEAAPPTLPPAREALYKHLYAWRVAQARREERSSAEVLPNRLVARIVQENPQDPEALREILGEERAAYTEAIWELLKARDSSPTG</sequence>
<name>F2NN66_MARHT</name>
<evidence type="ECO:0000259" key="2">
    <source>
        <dbReference type="PROSITE" id="PS50967"/>
    </source>
</evidence>
<reference evidence="3 4" key="1">
    <citation type="journal article" date="2012" name="Stand. Genomic Sci.">
        <title>Complete genome sequence of the aerobic, heterotroph Marinithermus hydrothermalis type strain (T1(T)) from a deep-sea hydrothermal vent chimney.</title>
        <authorList>
            <person name="Copeland A."/>
            <person name="Gu W."/>
            <person name="Yasawong M."/>
            <person name="Lapidus A."/>
            <person name="Lucas S."/>
            <person name="Deshpande S."/>
            <person name="Pagani I."/>
            <person name="Tapia R."/>
            <person name="Cheng J.F."/>
            <person name="Goodwin L.A."/>
            <person name="Pitluck S."/>
            <person name="Liolios K."/>
            <person name="Ivanova N."/>
            <person name="Mavromatis K."/>
            <person name="Mikhailova N."/>
            <person name="Pati A."/>
            <person name="Chen A."/>
            <person name="Palaniappan K."/>
            <person name="Land M."/>
            <person name="Pan C."/>
            <person name="Brambilla E.M."/>
            <person name="Rohde M."/>
            <person name="Tindall B.J."/>
            <person name="Sikorski J."/>
            <person name="Goker M."/>
            <person name="Detter J.C."/>
            <person name="Bristow J."/>
            <person name="Eisen J.A."/>
            <person name="Markowitz V."/>
            <person name="Hugenholtz P."/>
            <person name="Kyrpides N.C."/>
            <person name="Klenk H.P."/>
            <person name="Woyke T."/>
        </authorList>
    </citation>
    <scope>NUCLEOTIDE SEQUENCE [LARGE SCALE GENOMIC DNA]</scope>
    <source>
        <strain evidence="4">DSM 14884 / JCM 11576 / T1</strain>
    </source>
</reference>
<dbReference type="InterPro" id="IPR010997">
    <property type="entry name" value="HRDC-like_sf"/>
</dbReference>
<dbReference type="HOGENOM" id="CLU_1254694_0_0_0"/>
<feature type="transmembrane region" description="Helical" evidence="1">
    <location>
        <begin position="118"/>
        <end position="134"/>
    </location>
</feature>
<dbReference type="eggNOG" id="COG0349">
    <property type="taxonomic scope" value="Bacteria"/>
</dbReference>